<dbReference type="EMBL" id="JAQQWM010000006">
    <property type="protein sequence ID" value="KAK8059095.1"/>
    <property type="molecule type" value="Genomic_DNA"/>
</dbReference>
<accession>A0ABR1UJJ8</accession>
<dbReference type="PANTHER" id="PTHR33048">
    <property type="entry name" value="PTH11-LIKE INTEGRAL MEMBRANE PROTEIN (AFU_ORTHOLOGUE AFUA_5G11245)"/>
    <property type="match status" value="1"/>
</dbReference>
<keyword evidence="2 6" id="KW-0812">Transmembrane</keyword>
<comment type="similarity">
    <text evidence="5">Belongs to the SAT4 family.</text>
</comment>
<feature type="transmembrane region" description="Helical" evidence="6">
    <location>
        <begin position="140"/>
        <end position="159"/>
    </location>
</feature>
<evidence type="ECO:0000256" key="4">
    <source>
        <dbReference type="ARBA" id="ARBA00023136"/>
    </source>
</evidence>
<dbReference type="Proteomes" id="UP001446871">
    <property type="component" value="Unassembled WGS sequence"/>
</dbReference>
<feature type="transmembrane region" description="Helical" evidence="6">
    <location>
        <begin position="105"/>
        <end position="128"/>
    </location>
</feature>
<sequence>MSSSAGDSHQYVPPLISKKGLLIGIWLSASLSVITLAMRLFSRFRGPKKLYADDWLIILGWGLFGIYAVIWQYTAPYIYIVQDVIVGNILPPETFPDDSKKSWQIQLIILVLFSTSLFLVKLSFLLLFQRLRRNVTKGQYLWWASVILTVSAYFVWIGIIPYKCMISMDDDATGCARLELVVLVTTSVLDVATDLLSELPGASHKRCAAAD</sequence>
<dbReference type="InterPro" id="IPR049326">
    <property type="entry name" value="Rhodopsin_dom_fungi"/>
</dbReference>
<keyword evidence="3 6" id="KW-1133">Transmembrane helix</keyword>
<proteinExistence type="inferred from homology"/>
<comment type="subcellular location">
    <subcellularLocation>
        <location evidence="1">Membrane</location>
        <topology evidence="1">Multi-pass membrane protein</topology>
    </subcellularLocation>
</comment>
<protein>
    <recommendedName>
        <fullName evidence="7">Rhodopsin domain-containing protein</fullName>
    </recommendedName>
</protein>
<keyword evidence="9" id="KW-1185">Reference proteome</keyword>
<dbReference type="Pfam" id="PF20684">
    <property type="entry name" value="Fung_rhodopsin"/>
    <property type="match status" value="1"/>
</dbReference>
<evidence type="ECO:0000256" key="3">
    <source>
        <dbReference type="ARBA" id="ARBA00022989"/>
    </source>
</evidence>
<organism evidence="8 9">
    <name type="scientific">Apiospora saccharicola</name>
    <dbReference type="NCBI Taxonomy" id="335842"/>
    <lineage>
        <taxon>Eukaryota</taxon>
        <taxon>Fungi</taxon>
        <taxon>Dikarya</taxon>
        <taxon>Ascomycota</taxon>
        <taxon>Pezizomycotina</taxon>
        <taxon>Sordariomycetes</taxon>
        <taxon>Xylariomycetidae</taxon>
        <taxon>Amphisphaeriales</taxon>
        <taxon>Apiosporaceae</taxon>
        <taxon>Apiospora</taxon>
    </lineage>
</organism>
<evidence type="ECO:0000313" key="9">
    <source>
        <dbReference type="Proteomes" id="UP001446871"/>
    </source>
</evidence>
<comment type="caution">
    <text evidence="8">The sequence shown here is derived from an EMBL/GenBank/DDBJ whole genome shotgun (WGS) entry which is preliminary data.</text>
</comment>
<evidence type="ECO:0000313" key="8">
    <source>
        <dbReference type="EMBL" id="KAK8059095.1"/>
    </source>
</evidence>
<evidence type="ECO:0000256" key="2">
    <source>
        <dbReference type="ARBA" id="ARBA00022692"/>
    </source>
</evidence>
<dbReference type="PANTHER" id="PTHR33048:SF47">
    <property type="entry name" value="INTEGRAL MEMBRANE PROTEIN-RELATED"/>
    <property type="match status" value="1"/>
</dbReference>
<dbReference type="InterPro" id="IPR052337">
    <property type="entry name" value="SAT4-like"/>
</dbReference>
<evidence type="ECO:0000259" key="7">
    <source>
        <dbReference type="Pfam" id="PF20684"/>
    </source>
</evidence>
<name>A0ABR1UJJ8_9PEZI</name>
<feature type="transmembrane region" description="Helical" evidence="6">
    <location>
        <begin position="54"/>
        <end position="73"/>
    </location>
</feature>
<reference evidence="8 9" key="1">
    <citation type="submission" date="2023-01" db="EMBL/GenBank/DDBJ databases">
        <title>Analysis of 21 Apiospora genomes using comparative genomics revels a genus with tremendous synthesis potential of carbohydrate active enzymes and secondary metabolites.</title>
        <authorList>
            <person name="Sorensen T."/>
        </authorList>
    </citation>
    <scope>NUCLEOTIDE SEQUENCE [LARGE SCALE GENOMIC DNA]</scope>
    <source>
        <strain evidence="8 9">CBS 83171</strain>
    </source>
</reference>
<gene>
    <name evidence="8" type="ORF">PG996_009025</name>
</gene>
<evidence type="ECO:0000256" key="1">
    <source>
        <dbReference type="ARBA" id="ARBA00004141"/>
    </source>
</evidence>
<evidence type="ECO:0000256" key="5">
    <source>
        <dbReference type="ARBA" id="ARBA00038359"/>
    </source>
</evidence>
<feature type="transmembrane region" description="Helical" evidence="6">
    <location>
        <begin position="20"/>
        <end position="42"/>
    </location>
</feature>
<feature type="domain" description="Rhodopsin" evidence="7">
    <location>
        <begin position="38"/>
        <end position="164"/>
    </location>
</feature>
<evidence type="ECO:0000256" key="6">
    <source>
        <dbReference type="SAM" id="Phobius"/>
    </source>
</evidence>
<keyword evidence="4 6" id="KW-0472">Membrane</keyword>